<evidence type="ECO:0000313" key="2">
    <source>
        <dbReference type="Proteomes" id="UP001197609"/>
    </source>
</evidence>
<dbReference type="AlphaFoldDB" id="A0AAJ1AM53"/>
<dbReference type="SUPFAM" id="SSF49503">
    <property type="entry name" value="Cupredoxins"/>
    <property type="match status" value="1"/>
</dbReference>
<dbReference type="Proteomes" id="UP001197609">
    <property type="component" value="Unassembled WGS sequence"/>
</dbReference>
<evidence type="ECO:0000313" key="1">
    <source>
        <dbReference type="EMBL" id="MBZ0161076.1"/>
    </source>
</evidence>
<dbReference type="Gene3D" id="2.60.40.420">
    <property type="entry name" value="Cupredoxins - blue copper proteins"/>
    <property type="match status" value="1"/>
</dbReference>
<organism evidence="1 2">
    <name type="scientific">Candidatus Methylomirabilis tolerans</name>
    <dbReference type="NCBI Taxonomy" id="3123416"/>
    <lineage>
        <taxon>Bacteria</taxon>
        <taxon>Candidatus Methylomirabilota</taxon>
        <taxon>Candidatus Methylomirabilia</taxon>
        <taxon>Candidatus Methylomirabilales</taxon>
        <taxon>Candidatus Methylomirabilaceae</taxon>
        <taxon>Candidatus Methylomirabilis</taxon>
    </lineage>
</organism>
<reference evidence="1 2" key="1">
    <citation type="journal article" date="2021" name="bioRxiv">
        <title>Unraveling nitrogen, sulfur and carbon metabolic pathways and microbial community transcriptional responses to substrate deprivation and toxicity stresses in a bioreactor mimicking anoxic brackish coastal sediment conditions.</title>
        <authorList>
            <person name="Martins P.D."/>
            <person name="Echeveste M.J."/>
            <person name="Arshad A."/>
            <person name="Kurth J."/>
            <person name="Ouboter H."/>
            <person name="Jetten M.S.M."/>
            <person name="Welte C.U."/>
        </authorList>
    </citation>
    <scope>NUCLEOTIDE SEQUENCE [LARGE SCALE GENOMIC DNA]</scope>
    <source>
        <strain evidence="1">MAG_38</strain>
    </source>
</reference>
<sequence>MRMLVMLGMVLAVGGFALIGLVPVDADAAQVAIHSGGVKDQVTTINTGDEVTWVNAAGSHVIHLDFESPPETHPYHMLFTTSTTLRFSRPGTYPYTVYVGAQALAHRGKIVVK</sequence>
<comment type="caution">
    <text evidence="1">The sequence shown here is derived from an EMBL/GenBank/DDBJ whole genome shotgun (WGS) entry which is preliminary data.</text>
</comment>
<accession>A0AAJ1AM53</accession>
<dbReference type="InterPro" id="IPR008972">
    <property type="entry name" value="Cupredoxin"/>
</dbReference>
<proteinExistence type="predicted"/>
<name>A0AAJ1AM53_9BACT</name>
<gene>
    <name evidence="1" type="ORF">K8G79_13260</name>
</gene>
<dbReference type="EMBL" id="JAIOIU010000167">
    <property type="protein sequence ID" value="MBZ0161076.1"/>
    <property type="molecule type" value="Genomic_DNA"/>
</dbReference>
<protein>
    <submittedName>
        <fullName evidence="1">Uncharacterized protein</fullName>
    </submittedName>
</protein>